<comment type="subunit">
    <text evidence="3 11">Monomer.</text>
</comment>
<evidence type="ECO:0000256" key="9">
    <source>
        <dbReference type="ARBA" id="ARBA00023146"/>
    </source>
</evidence>
<evidence type="ECO:0000256" key="11">
    <source>
        <dbReference type="HAMAP-Rule" id="MF_00123"/>
    </source>
</evidence>
<dbReference type="Pfam" id="PF00750">
    <property type="entry name" value="tRNA-synt_1d"/>
    <property type="match status" value="1"/>
</dbReference>
<dbReference type="EC" id="6.1.1.19" evidence="11"/>
<evidence type="ECO:0000256" key="4">
    <source>
        <dbReference type="ARBA" id="ARBA00022490"/>
    </source>
</evidence>
<sequence>MNSVQEIQATLKSEIKQAILQAELATEAELPAIELEKPKEKSHGDYATNIAMQLARIAKKAPRQIADDIIAKLDQQKASVLNVEIAGPGFINFFMDNSYLTDLIPEILHKQADYGKSNTGNNHKIQVEFVSANPTGDLHLGHARGASVGDSLCNILDAAGYDVEREYYINDAGNQINNLAVSVEARYMQALGKDWSMPEDGYHGKDIITIGKDLADKYRDEWANKSEQERLDFFRSYGLKYELKKLAADLEQFGVTFNNWFSETSLYEDGKIQPALNVLNEKGFTYNQDGATWFRTTDFGDDKDRVLIKNDGSYTYLTPDVAYHKNKLDRGFETLINIWGADHHGYIPRMRAAIQALGYDADTLEVEIIQMVNLFENGEKVKMSKRTGKAVTLRELMEEVGVDAMRYFFVMRSSDSHLDFDMDLAKSESNDNPVYYVQYAHARICTMLKQAEEKGFSFDENINGSLLTSEKEEDLLKQLGAFPQVVADAATNRTPHRVTQYVFDLAANLHSFYNAEKVLDADHPERTKARLALMQAVRYTLVNGLRLIGVSAPESM</sequence>
<dbReference type="FunFam" id="1.10.730.10:FF:000008">
    <property type="entry name" value="Arginine--tRNA ligase"/>
    <property type="match status" value="1"/>
</dbReference>
<comment type="catalytic activity">
    <reaction evidence="10 11">
        <text>tRNA(Arg) + L-arginine + ATP = L-arginyl-tRNA(Arg) + AMP + diphosphate</text>
        <dbReference type="Rhea" id="RHEA:20301"/>
        <dbReference type="Rhea" id="RHEA-COMP:9658"/>
        <dbReference type="Rhea" id="RHEA-COMP:9673"/>
        <dbReference type="ChEBI" id="CHEBI:30616"/>
        <dbReference type="ChEBI" id="CHEBI:32682"/>
        <dbReference type="ChEBI" id="CHEBI:33019"/>
        <dbReference type="ChEBI" id="CHEBI:78442"/>
        <dbReference type="ChEBI" id="CHEBI:78513"/>
        <dbReference type="ChEBI" id="CHEBI:456215"/>
        <dbReference type="EC" id="6.1.1.19"/>
    </reaction>
</comment>
<dbReference type="GO" id="GO:0004814">
    <property type="term" value="F:arginine-tRNA ligase activity"/>
    <property type="evidence" value="ECO:0007669"/>
    <property type="project" value="UniProtKB-UniRule"/>
</dbReference>
<comment type="subcellular location">
    <subcellularLocation>
        <location evidence="1 11">Cytoplasm</location>
    </subcellularLocation>
</comment>
<dbReference type="SMART" id="SM00836">
    <property type="entry name" value="DALR_1"/>
    <property type="match status" value="1"/>
</dbReference>
<dbReference type="Pfam" id="PF03485">
    <property type="entry name" value="Arg_tRNA_synt_N"/>
    <property type="match status" value="1"/>
</dbReference>
<dbReference type="InterPro" id="IPR014729">
    <property type="entry name" value="Rossmann-like_a/b/a_fold"/>
</dbReference>
<comment type="similarity">
    <text evidence="2 11 12">Belongs to the class-I aminoacyl-tRNA synthetase family.</text>
</comment>
<dbReference type="FunFam" id="3.40.50.620:FF:000062">
    <property type="entry name" value="Arginine--tRNA ligase"/>
    <property type="match status" value="1"/>
</dbReference>
<dbReference type="HAMAP" id="MF_00123">
    <property type="entry name" value="Arg_tRNA_synth"/>
    <property type="match status" value="1"/>
</dbReference>
<evidence type="ECO:0000256" key="6">
    <source>
        <dbReference type="ARBA" id="ARBA00022741"/>
    </source>
</evidence>
<dbReference type="InterPro" id="IPR009080">
    <property type="entry name" value="tRNAsynth_Ia_anticodon-bd"/>
</dbReference>
<evidence type="ECO:0000256" key="5">
    <source>
        <dbReference type="ARBA" id="ARBA00022598"/>
    </source>
</evidence>
<dbReference type="Gene3D" id="3.40.50.620">
    <property type="entry name" value="HUPs"/>
    <property type="match status" value="1"/>
</dbReference>
<evidence type="ECO:0000256" key="2">
    <source>
        <dbReference type="ARBA" id="ARBA00005594"/>
    </source>
</evidence>
<evidence type="ECO:0000313" key="15">
    <source>
        <dbReference type="EMBL" id="RBP00517.1"/>
    </source>
</evidence>
<keyword evidence="8 11" id="KW-0648">Protein biosynthesis</keyword>
<proteinExistence type="inferred from homology"/>
<dbReference type="GO" id="GO:0006420">
    <property type="term" value="P:arginyl-tRNA aminoacylation"/>
    <property type="evidence" value="ECO:0007669"/>
    <property type="project" value="UniProtKB-UniRule"/>
</dbReference>
<dbReference type="PROSITE" id="PS00178">
    <property type="entry name" value="AA_TRNA_LIGASE_I"/>
    <property type="match status" value="1"/>
</dbReference>
<dbReference type="CDD" id="cd00671">
    <property type="entry name" value="ArgRS_core"/>
    <property type="match status" value="1"/>
</dbReference>
<dbReference type="Pfam" id="PF05746">
    <property type="entry name" value="DALR_1"/>
    <property type="match status" value="1"/>
</dbReference>
<dbReference type="NCBIfam" id="TIGR00456">
    <property type="entry name" value="argS"/>
    <property type="match status" value="1"/>
</dbReference>
<dbReference type="STRING" id="200904.GCA_900168775_00553"/>
<evidence type="ECO:0000256" key="12">
    <source>
        <dbReference type="RuleBase" id="RU363038"/>
    </source>
</evidence>
<name>A0A366EDQ2_9BACI</name>
<keyword evidence="9 11" id="KW-0030">Aminoacyl-tRNA synthetase</keyword>
<evidence type="ECO:0000259" key="13">
    <source>
        <dbReference type="SMART" id="SM00836"/>
    </source>
</evidence>
<dbReference type="InterPro" id="IPR008909">
    <property type="entry name" value="DALR_anticod-bd"/>
</dbReference>
<dbReference type="Gene3D" id="1.10.730.10">
    <property type="entry name" value="Isoleucyl-tRNA Synthetase, Domain 1"/>
    <property type="match status" value="1"/>
</dbReference>
<keyword evidence="7 11" id="KW-0067">ATP-binding</keyword>
<dbReference type="Gene3D" id="3.30.1360.70">
    <property type="entry name" value="Arginyl tRNA synthetase N-terminal domain"/>
    <property type="match status" value="1"/>
</dbReference>
<gene>
    <name evidence="11" type="primary">argS</name>
    <name evidence="15" type="ORF">DES48_102281</name>
</gene>
<dbReference type="AlphaFoldDB" id="A0A366EDQ2"/>
<dbReference type="SUPFAM" id="SSF52374">
    <property type="entry name" value="Nucleotidylyl transferase"/>
    <property type="match status" value="1"/>
</dbReference>
<dbReference type="SMART" id="SM01016">
    <property type="entry name" value="Arg_tRNA_synt_N"/>
    <property type="match status" value="1"/>
</dbReference>
<dbReference type="CDD" id="cd07956">
    <property type="entry name" value="Anticodon_Ia_Arg"/>
    <property type="match status" value="1"/>
</dbReference>
<keyword evidence="6 11" id="KW-0547">Nucleotide-binding</keyword>
<evidence type="ECO:0000256" key="3">
    <source>
        <dbReference type="ARBA" id="ARBA00011245"/>
    </source>
</evidence>
<dbReference type="RefSeq" id="WP_113867289.1">
    <property type="nucleotide sequence ID" value="NZ_BAABQN010000002.1"/>
</dbReference>
<organism evidence="15 16">
    <name type="scientific">Paraliobacillus ryukyuensis</name>
    <dbReference type="NCBI Taxonomy" id="200904"/>
    <lineage>
        <taxon>Bacteria</taxon>
        <taxon>Bacillati</taxon>
        <taxon>Bacillota</taxon>
        <taxon>Bacilli</taxon>
        <taxon>Bacillales</taxon>
        <taxon>Bacillaceae</taxon>
        <taxon>Paraliobacillus</taxon>
    </lineage>
</organism>
<dbReference type="GO" id="GO:0005737">
    <property type="term" value="C:cytoplasm"/>
    <property type="evidence" value="ECO:0007669"/>
    <property type="project" value="UniProtKB-SubCell"/>
</dbReference>
<keyword evidence="4 11" id="KW-0963">Cytoplasm</keyword>
<dbReference type="SUPFAM" id="SSF55190">
    <property type="entry name" value="Arginyl-tRNA synthetase (ArgRS), N-terminal 'additional' domain"/>
    <property type="match status" value="1"/>
</dbReference>
<dbReference type="EMBL" id="QNRI01000002">
    <property type="protein sequence ID" value="RBP00517.1"/>
    <property type="molecule type" value="Genomic_DNA"/>
</dbReference>
<evidence type="ECO:0000256" key="10">
    <source>
        <dbReference type="ARBA" id="ARBA00049339"/>
    </source>
</evidence>
<dbReference type="InterPro" id="IPR001412">
    <property type="entry name" value="aa-tRNA-synth_I_CS"/>
</dbReference>
<evidence type="ECO:0000256" key="7">
    <source>
        <dbReference type="ARBA" id="ARBA00022840"/>
    </source>
</evidence>
<dbReference type="InterPro" id="IPR035684">
    <property type="entry name" value="ArgRS_core"/>
</dbReference>
<reference evidence="15 16" key="1">
    <citation type="submission" date="2018-06" db="EMBL/GenBank/DDBJ databases">
        <title>Genomic Encyclopedia of Type Strains, Phase IV (KMG-IV): sequencing the most valuable type-strain genomes for metagenomic binning, comparative biology and taxonomic classification.</title>
        <authorList>
            <person name="Goeker M."/>
        </authorList>
    </citation>
    <scope>NUCLEOTIDE SEQUENCE [LARGE SCALE GENOMIC DNA]</scope>
    <source>
        <strain evidence="15 16">DSM 15140</strain>
    </source>
</reference>
<dbReference type="PANTHER" id="PTHR11956:SF5">
    <property type="entry name" value="ARGININE--TRNA LIGASE, CYTOPLASMIC"/>
    <property type="match status" value="1"/>
</dbReference>
<accession>A0A366EDQ2</accession>
<feature type="short sequence motif" description="'HIGH' region" evidence="11">
    <location>
        <begin position="132"/>
        <end position="142"/>
    </location>
</feature>
<dbReference type="InterPro" id="IPR036695">
    <property type="entry name" value="Arg-tRNA-synth_N_sf"/>
</dbReference>
<feature type="domain" description="Arginyl tRNA synthetase N-terminal" evidence="14">
    <location>
        <begin position="9"/>
        <end position="95"/>
    </location>
</feature>
<evidence type="ECO:0000256" key="1">
    <source>
        <dbReference type="ARBA" id="ARBA00004496"/>
    </source>
</evidence>
<protein>
    <recommendedName>
        <fullName evidence="11">Arginine--tRNA ligase</fullName>
        <ecNumber evidence="11">6.1.1.19</ecNumber>
    </recommendedName>
    <alternativeName>
        <fullName evidence="11">Arginyl-tRNA synthetase</fullName>
        <shortName evidence="11">ArgRS</shortName>
    </alternativeName>
</protein>
<feature type="domain" description="DALR anticodon binding" evidence="13">
    <location>
        <begin position="437"/>
        <end position="556"/>
    </location>
</feature>
<dbReference type="Proteomes" id="UP000252254">
    <property type="component" value="Unassembled WGS sequence"/>
</dbReference>
<evidence type="ECO:0000256" key="8">
    <source>
        <dbReference type="ARBA" id="ARBA00022917"/>
    </source>
</evidence>
<dbReference type="SUPFAM" id="SSF47323">
    <property type="entry name" value="Anticodon-binding domain of a subclass of class I aminoacyl-tRNA synthetases"/>
    <property type="match status" value="1"/>
</dbReference>
<evidence type="ECO:0000313" key="16">
    <source>
        <dbReference type="Proteomes" id="UP000252254"/>
    </source>
</evidence>
<dbReference type="PRINTS" id="PR01038">
    <property type="entry name" value="TRNASYNTHARG"/>
</dbReference>
<dbReference type="PANTHER" id="PTHR11956">
    <property type="entry name" value="ARGINYL-TRNA SYNTHETASE"/>
    <property type="match status" value="1"/>
</dbReference>
<dbReference type="InterPro" id="IPR005148">
    <property type="entry name" value="Arg-tRNA-synth_N"/>
</dbReference>
<comment type="caution">
    <text evidence="15">The sequence shown here is derived from an EMBL/GenBank/DDBJ whole genome shotgun (WGS) entry which is preliminary data.</text>
</comment>
<dbReference type="GO" id="GO:0005524">
    <property type="term" value="F:ATP binding"/>
    <property type="evidence" value="ECO:0007669"/>
    <property type="project" value="UniProtKB-UniRule"/>
</dbReference>
<dbReference type="InterPro" id="IPR001278">
    <property type="entry name" value="Arg-tRNA-ligase"/>
</dbReference>
<keyword evidence="16" id="KW-1185">Reference proteome</keyword>
<evidence type="ECO:0000259" key="14">
    <source>
        <dbReference type="SMART" id="SM01016"/>
    </source>
</evidence>
<keyword evidence="5 11" id="KW-0436">Ligase</keyword>
<dbReference type="OrthoDB" id="9805987at2"/>
<dbReference type="FunFam" id="3.30.1360.70:FF:000003">
    <property type="entry name" value="Arginine--tRNA ligase"/>
    <property type="match status" value="1"/>
</dbReference>